<evidence type="ECO:0000313" key="1">
    <source>
        <dbReference type="EMBL" id="KAJ7525889.1"/>
    </source>
</evidence>
<dbReference type="EMBL" id="CM055108">
    <property type="protein sequence ID" value="KAJ7525889.1"/>
    <property type="molecule type" value="Genomic_DNA"/>
</dbReference>
<name>A0ACC2B7X6_DIPCM</name>
<gene>
    <name evidence="1" type="ORF">O6H91_17G072200</name>
</gene>
<accession>A0ACC2B7X6</accession>
<organism evidence="1 2">
    <name type="scientific">Diphasiastrum complanatum</name>
    <name type="common">Issler's clubmoss</name>
    <name type="synonym">Lycopodium complanatum</name>
    <dbReference type="NCBI Taxonomy" id="34168"/>
    <lineage>
        <taxon>Eukaryota</taxon>
        <taxon>Viridiplantae</taxon>
        <taxon>Streptophyta</taxon>
        <taxon>Embryophyta</taxon>
        <taxon>Tracheophyta</taxon>
        <taxon>Lycopodiopsida</taxon>
        <taxon>Lycopodiales</taxon>
        <taxon>Lycopodiaceae</taxon>
        <taxon>Lycopodioideae</taxon>
        <taxon>Diphasiastrum</taxon>
    </lineage>
</organism>
<keyword evidence="2" id="KW-1185">Reference proteome</keyword>
<proteinExistence type="predicted"/>
<evidence type="ECO:0000313" key="2">
    <source>
        <dbReference type="Proteomes" id="UP001162992"/>
    </source>
</evidence>
<dbReference type="Proteomes" id="UP001162992">
    <property type="component" value="Chromosome 17"/>
</dbReference>
<reference evidence="2" key="1">
    <citation type="journal article" date="2024" name="Proc. Natl. Acad. Sci. U.S.A.">
        <title>Extraordinary preservation of gene collinearity over three hundred million years revealed in homosporous lycophytes.</title>
        <authorList>
            <person name="Li C."/>
            <person name="Wickell D."/>
            <person name="Kuo L.Y."/>
            <person name="Chen X."/>
            <person name="Nie B."/>
            <person name="Liao X."/>
            <person name="Peng D."/>
            <person name="Ji J."/>
            <person name="Jenkins J."/>
            <person name="Williams M."/>
            <person name="Shu S."/>
            <person name="Plott C."/>
            <person name="Barry K."/>
            <person name="Rajasekar S."/>
            <person name="Grimwood J."/>
            <person name="Han X."/>
            <person name="Sun S."/>
            <person name="Hou Z."/>
            <person name="He W."/>
            <person name="Dai G."/>
            <person name="Sun C."/>
            <person name="Schmutz J."/>
            <person name="Leebens-Mack J.H."/>
            <person name="Li F.W."/>
            <person name="Wang L."/>
        </authorList>
    </citation>
    <scope>NUCLEOTIDE SEQUENCE [LARGE SCALE GENOMIC DNA]</scope>
    <source>
        <strain evidence="2">cv. PW_Plant_1</strain>
    </source>
</reference>
<sequence>MPVQGRMAKSNSKRLAKLFDILETRNCFSLRRRSVMVLGYYELLAGGTGFLIHSRAWRHSLRGHSAFESVKRKRVIQKDVKALAKAPSSLSAVSTSYDSSNQSVWESFHSPTDTLLPRQALLPGLLQGRASLIAVTKKSHQMTMPHLC</sequence>
<protein>
    <submittedName>
        <fullName evidence="1">Uncharacterized protein</fullName>
    </submittedName>
</protein>
<comment type="caution">
    <text evidence="1">The sequence shown here is derived from an EMBL/GenBank/DDBJ whole genome shotgun (WGS) entry which is preliminary data.</text>
</comment>